<gene>
    <name evidence="1" type="ORF">NA56DRAFT_747065</name>
</gene>
<accession>A0A2J6QAD9</accession>
<organism evidence="1 2">
    <name type="scientific">Hyaloscypha hepaticicola</name>
    <dbReference type="NCBI Taxonomy" id="2082293"/>
    <lineage>
        <taxon>Eukaryota</taxon>
        <taxon>Fungi</taxon>
        <taxon>Dikarya</taxon>
        <taxon>Ascomycota</taxon>
        <taxon>Pezizomycotina</taxon>
        <taxon>Leotiomycetes</taxon>
        <taxon>Helotiales</taxon>
        <taxon>Hyaloscyphaceae</taxon>
        <taxon>Hyaloscypha</taxon>
    </lineage>
</organism>
<keyword evidence="2" id="KW-1185">Reference proteome</keyword>
<sequence length="257" mass="28589">MVLSHVLRFTLPQSFSAVSGPAFVKLRNFVRSHGKVEDQYFGYTIPVVGGKERGKSDEMCWVIQWPNGSDLRTSASFKNQFKEVTQGEAAKSLIFEYSDSQNEELKKGLEAPITEFACLLLSTSREVARMLLILIQAIIKLSPAAPLQSSDLKQSMHKTYTDCYFAEGFSGGNWAYAVNSNDVDEILSEAVDDKVIPEGEGRLAVYPLGWESVEHHSAYSGSPLFDEEIVKLAPWFGPGTGAWWVTLEKHGREQLST</sequence>
<evidence type="ECO:0000313" key="1">
    <source>
        <dbReference type="EMBL" id="PMD23205.1"/>
    </source>
</evidence>
<proteinExistence type="predicted"/>
<name>A0A2J6QAD9_9HELO</name>
<protein>
    <submittedName>
        <fullName evidence="1">Uncharacterized protein</fullName>
    </submittedName>
</protein>
<dbReference type="AlphaFoldDB" id="A0A2J6QAD9"/>
<evidence type="ECO:0000313" key="2">
    <source>
        <dbReference type="Proteomes" id="UP000235672"/>
    </source>
</evidence>
<dbReference type="Proteomes" id="UP000235672">
    <property type="component" value="Unassembled WGS sequence"/>
</dbReference>
<dbReference type="EMBL" id="KZ613475">
    <property type="protein sequence ID" value="PMD23205.1"/>
    <property type="molecule type" value="Genomic_DNA"/>
</dbReference>
<dbReference type="OrthoDB" id="2824656at2759"/>
<reference evidence="1 2" key="1">
    <citation type="submission" date="2016-05" db="EMBL/GenBank/DDBJ databases">
        <title>A degradative enzymes factory behind the ericoid mycorrhizal symbiosis.</title>
        <authorList>
            <consortium name="DOE Joint Genome Institute"/>
            <person name="Martino E."/>
            <person name="Morin E."/>
            <person name="Grelet G."/>
            <person name="Kuo A."/>
            <person name="Kohler A."/>
            <person name="Daghino S."/>
            <person name="Barry K."/>
            <person name="Choi C."/>
            <person name="Cichocki N."/>
            <person name="Clum A."/>
            <person name="Copeland A."/>
            <person name="Hainaut M."/>
            <person name="Haridas S."/>
            <person name="Labutti K."/>
            <person name="Lindquist E."/>
            <person name="Lipzen A."/>
            <person name="Khouja H.-R."/>
            <person name="Murat C."/>
            <person name="Ohm R."/>
            <person name="Olson A."/>
            <person name="Spatafora J."/>
            <person name="Veneault-Fourrey C."/>
            <person name="Henrissat B."/>
            <person name="Grigoriev I."/>
            <person name="Martin F."/>
            <person name="Perotto S."/>
        </authorList>
    </citation>
    <scope>NUCLEOTIDE SEQUENCE [LARGE SCALE GENOMIC DNA]</scope>
    <source>
        <strain evidence="1 2">UAMH 7357</strain>
    </source>
</reference>